<dbReference type="Proteomes" id="UP000670092">
    <property type="component" value="Unassembled WGS sequence"/>
</dbReference>
<comment type="caution">
    <text evidence="1">The sequence shown here is derived from an EMBL/GenBank/DDBJ whole genome shotgun (WGS) entry which is preliminary data.</text>
</comment>
<dbReference type="VEuPathDB" id="FungiDB:I7I52_04465"/>
<gene>
    <name evidence="1" type="ORF">I7I52_04465</name>
</gene>
<accession>A0A8H7YKN3</accession>
<protein>
    <submittedName>
        <fullName evidence="1">C2HC5 zinc finger domain-containing protein</fullName>
    </submittedName>
</protein>
<sequence length="110" mass="13232">MMMGIMRGGFWTGDCMGLAVSGERRWELKCRWRHGWMDRWDEVHIYMYASIRRWPLEICLFLRCAFISTLAFSDFISIIYREVTTAYIEEMNIFYRGNLPMHGGRFIIDQ</sequence>
<dbReference type="AlphaFoldDB" id="A0A8H7YKN3"/>
<name>A0A8H7YKN3_AJECA</name>
<organism evidence="1 2">
    <name type="scientific">Ajellomyces capsulatus</name>
    <name type="common">Darling's disease fungus</name>
    <name type="synonym">Histoplasma capsulatum</name>
    <dbReference type="NCBI Taxonomy" id="5037"/>
    <lineage>
        <taxon>Eukaryota</taxon>
        <taxon>Fungi</taxon>
        <taxon>Dikarya</taxon>
        <taxon>Ascomycota</taxon>
        <taxon>Pezizomycotina</taxon>
        <taxon>Eurotiomycetes</taxon>
        <taxon>Eurotiomycetidae</taxon>
        <taxon>Onygenales</taxon>
        <taxon>Ajellomycetaceae</taxon>
        <taxon>Histoplasma</taxon>
    </lineage>
</organism>
<reference evidence="1 2" key="1">
    <citation type="submission" date="2021-01" db="EMBL/GenBank/DDBJ databases">
        <title>Chromosome-level genome assembly of a human fungal pathogen reveals clustering of transcriptionally co-regulated genes.</title>
        <authorList>
            <person name="Voorhies M."/>
            <person name="Cohen S."/>
            <person name="Shea T.P."/>
            <person name="Petrus S."/>
            <person name="Munoz J.F."/>
            <person name="Poplawski S."/>
            <person name="Goldman W.E."/>
            <person name="Michael T."/>
            <person name="Cuomo C.A."/>
            <person name="Sil A."/>
            <person name="Beyhan S."/>
        </authorList>
    </citation>
    <scope>NUCLEOTIDE SEQUENCE [LARGE SCALE GENOMIC DNA]</scope>
    <source>
        <strain evidence="1 2">G184AR</strain>
    </source>
</reference>
<evidence type="ECO:0000313" key="1">
    <source>
        <dbReference type="EMBL" id="KAG5293227.1"/>
    </source>
</evidence>
<proteinExistence type="predicted"/>
<evidence type="ECO:0000313" key="2">
    <source>
        <dbReference type="Proteomes" id="UP000670092"/>
    </source>
</evidence>
<dbReference type="EMBL" id="JAEVHI010000004">
    <property type="protein sequence ID" value="KAG5293227.1"/>
    <property type="molecule type" value="Genomic_DNA"/>
</dbReference>